<keyword evidence="2" id="KW-1185">Reference proteome</keyword>
<evidence type="ECO:0008006" key="3">
    <source>
        <dbReference type="Google" id="ProtNLM"/>
    </source>
</evidence>
<gene>
    <name evidence="1" type="ORF">HGK34_17890</name>
</gene>
<dbReference type="RefSeq" id="WP_201849912.1">
    <property type="nucleotide sequence ID" value="NZ_JABBYC010000045.1"/>
</dbReference>
<organism evidence="1 2">
    <name type="scientific">Myceligenerans indicum</name>
    <dbReference type="NCBI Taxonomy" id="2593663"/>
    <lineage>
        <taxon>Bacteria</taxon>
        <taxon>Bacillati</taxon>
        <taxon>Actinomycetota</taxon>
        <taxon>Actinomycetes</taxon>
        <taxon>Micrococcales</taxon>
        <taxon>Promicromonosporaceae</taxon>
        <taxon>Myceligenerans</taxon>
    </lineage>
</organism>
<proteinExistence type="predicted"/>
<evidence type="ECO:0000313" key="2">
    <source>
        <dbReference type="Proteomes" id="UP000675409"/>
    </source>
</evidence>
<accession>A0ABS1LQ17</accession>
<protein>
    <recommendedName>
        <fullName evidence="3">ESX-1 secretion-associated protein EspA/EspE-like domain-containing protein</fullName>
    </recommendedName>
</protein>
<comment type="caution">
    <text evidence="1">The sequence shown here is derived from an EMBL/GenBank/DDBJ whole genome shotgun (WGS) entry which is preliminary data.</text>
</comment>
<dbReference type="Proteomes" id="UP000675409">
    <property type="component" value="Unassembled WGS sequence"/>
</dbReference>
<name>A0ABS1LQ17_9MICO</name>
<dbReference type="EMBL" id="JABBYC010000045">
    <property type="protein sequence ID" value="MBL0888133.1"/>
    <property type="molecule type" value="Genomic_DNA"/>
</dbReference>
<evidence type="ECO:0000313" key="1">
    <source>
        <dbReference type="EMBL" id="MBL0888133.1"/>
    </source>
</evidence>
<reference evidence="1 2" key="1">
    <citation type="journal article" date="2021" name="Arch. Microbiol.">
        <title>Myceligenerans indicum sp. nov., an actinobacterium isolated from mangrove sediment of Sundarbans, India.</title>
        <authorList>
            <person name="Asha K."/>
            <person name="Bhadury P."/>
        </authorList>
    </citation>
    <scope>NUCLEOTIDE SEQUENCE [LARGE SCALE GENOMIC DNA]</scope>
    <source>
        <strain evidence="1 2">I2</strain>
    </source>
</reference>
<sequence length="817" mass="88507">MTERSEFTDVEGLVDPECWPYRPGRPDLPWAEEMRTTIRQIGAGTRELTQDLAGTWAGLSEQGVYESPEAPALHGAMSPVVRDGMFEARVCDTAVRAVDAYIEDRASLEQRLRSVEADAASFRNGVVCGIPVPVEDLPFVRVPGLAPAARLGVGPALGAAFETLTWREHRPSIERNQVLVAQIAGVTQQIRDAEAQLAKRLLLADDVGGRGGAPVGLDRIDAVGRDARGGFVPDRKWFENASDEEFLRWWRGLAPWEQEAARDAVEAMDLDTSVAGGRIADALRDVTDRPDGYDDVATLDAVLQVFGQDKAAMEYAFTGLGIAGLGAALNGVAGVSSPRDMTPARRKQKLSVLSELRESLSEVSAGWDMATAREFAAERDMEDVGWYVRPELGYLFADQHDHPMGKNLTLAMADELDRLERGDLEGPAAYYEPPMSPLREILVEQGHGRHSERVNDPTGRVLGTLGEYPEAALGWLSDEGLDEWDPQRSAGEARLRYYFQTRDWASSGDGFEGVAALWSGTQRAEGGPLDGDHYDPDTWTQVATVTTRVAEGLEANPAFLPENMSALGAAELSGGLVQSLPELAHIPIGRLADQGTVSPEGDIAPREDPYHEGQHLPGFTGERTIPKVSRAEAAELFAAAAATPESSELLRNAAIGYQDALIDMAGDGTIEPDKAIRRAGSLQAVIDGARHGGEAETARRQDEAVERVVARIEDLATSYKAKGPRGAVINRVLRAVVDKGDDYARSTWAQHLARAQAEHSAQDDDLRAEVQRTAETLADDLGVTDPDLPGEVAADYWSTYNDFYARASDGSPPIEDD</sequence>